<evidence type="ECO:0000256" key="1">
    <source>
        <dbReference type="ARBA" id="ARBA00006484"/>
    </source>
</evidence>
<comment type="caution">
    <text evidence="2">The sequence shown here is derived from an EMBL/GenBank/DDBJ whole genome shotgun (WGS) entry which is preliminary data.</text>
</comment>
<dbReference type="SUPFAM" id="SSF51735">
    <property type="entry name" value="NAD(P)-binding Rossmann-fold domains"/>
    <property type="match status" value="1"/>
</dbReference>
<accession>A0ABP8GFL0</accession>
<dbReference type="EMBL" id="BAABGY010000004">
    <property type="protein sequence ID" value="GAA4323093.1"/>
    <property type="molecule type" value="Genomic_DNA"/>
</dbReference>
<comment type="similarity">
    <text evidence="1">Belongs to the short-chain dehydrogenases/reductases (SDR) family.</text>
</comment>
<dbReference type="PRINTS" id="PR00081">
    <property type="entry name" value="GDHRDH"/>
</dbReference>
<evidence type="ECO:0000313" key="2">
    <source>
        <dbReference type="EMBL" id="GAA4323093.1"/>
    </source>
</evidence>
<proteinExistence type="inferred from homology"/>
<organism evidence="2 3">
    <name type="scientific">Flaviaesturariibacter amylovorans</name>
    <dbReference type="NCBI Taxonomy" id="1084520"/>
    <lineage>
        <taxon>Bacteria</taxon>
        <taxon>Pseudomonadati</taxon>
        <taxon>Bacteroidota</taxon>
        <taxon>Chitinophagia</taxon>
        <taxon>Chitinophagales</taxon>
        <taxon>Chitinophagaceae</taxon>
        <taxon>Flaviaestuariibacter</taxon>
    </lineage>
</organism>
<dbReference type="Pfam" id="PF13561">
    <property type="entry name" value="adh_short_C2"/>
    <property type="match status" value="1"/>
</dbReference>
<dbReference type="InterPro" id="IPR036291">
    <property type="entry name" value="NAD(P)-bd_dom_sf"/>
</dbReference>
<reference evidence="3" key="1">
    <citation type="journal article" date="2019" name="Int. J. Syst. Evol. Microbiol.">
        <title>The Global Catalogue of Microorganisms (GCM) 10K type strain sequencing project: providing services to taxonomists for standard genome sequencing and annotation.</title>
        <authorList>
            <consortium name="The Broad Institute Genomics Platform"/>
            <consortium name="The Broad Institute Genome Sequencing Center for Infectious Disease"/>
            <person name="Wu L."/>
            <person name="Ma J."/>
        </authorList>
    </citation>
    <scope>NUCLEOTIDE SEQUENCE [LARGE SCALE GENOMIC DNA]</scope>
    <source>
        <strain evidence="3">JCM 17919</strain>
    </source>
</reference>
<protein>
    <submittedName>
        <fullName evidence="2">SDR family oxidoreductase</fullName>
    </submittedName>
</protein>
<dbReference type="Proteomes" id="UP001501725">
    <property type="component" value="Unassembled WGS sequence"/>
</dbReference>
<dbReference type="Gene3D" id="3.40.50.720">
    <property type="entry name" value="NAD(P)-binding Rossmann-like Domain"/>
    <property type="match status" value="1"/>
</dbReference>
<sequence length="253" mass="26663">MDLGLNDKVALVLASSKGLGKAVALELAREGARVIICGTDAGALKATEAAIGALAPGNVFSVVCDLTDEEQRKRLIDQSVAAFGPIDILVTNTGGPPAGAFEAFSLDDWKHLYNLLFLSAVDVIRLVLPGMKERGFGRILTITSVAVKQPADNLISSNAVRTSLLGLVKSLSNEVAPYGVTVNNLLPGYTSTNRLEDLIAKNPKVNEVKETIPMKRFGTPEEFASAAAFLVSARASYITGQSLAVDGGWIKGH</sequence>
<gene>
    <name evidence="2" type="ORF">GCM10023184_09720</name>
</gene>
<dbReference type="InterPro" id="IPR002347">
    <property type="entry name" value="SDR_fam"/>
</dbReference>
<dbReference type="CDD" id="cd05344">
    <property type="entry name" value="BKR_like_SDR_like"/>
    <property type="match status" value="1"/>
</dbReference>
<keyword evidence="3" id="KW-1185">Reference proteome</keyword>
<dbReference type="PANTHER" id="PTHR42879">
    <property type="entry name" value="3-OXOACYL-(ACYL-CARRIER-PROTEIN) REDUCTASE"/>
    <property type="match status" value="1"/>
</dbReference>
<dbReference type="PANTHER" id="PTHR42879:SF6">
    <property type="entry name" value="NADPH-DEPENDENT REDUCTASE BACG"/>
    <property type="match status" value="1"/>
</dbReference>
<dbReference type="RefSeq" id="WP_345253833.1">
    <property type="nucleotide sequence ID" value="NZ_BAABGY010000004.1"/>
</dbReference>
<name>A0ABP8GFL0_9BACT</name>
<evidence type="ECO:0000313" key="3">
    <source>
        <dbReference type="Proteomes" id="UP001501725"/>
    </source>
</evidence>
<dbReference type="InterPro" id="IPR050259">
    <property type="entry name" value="SDR"/>
</dbReference>